<dbReference type="OrthoDB" id="7329412at2"/>
<name>A0A0A2SVZ2_9GAMM</name>
<dbReference type="Pfam" id="PF13229">
    <property type="entry name" value="Beta_helix"/>
    <property type="match status" value="1"/>
</dbReference>
<evidence type="ECO:0000313" key="2">
    <source>
        <dbReference type="EMBL" id="KGP63624.1"/>
    </source>
</evidence>
<dbReference type="SUPFAM" id="SSF51126">
    <property type="entry name" value="Pectin lyase-like"/>
    <property type="match status" value="1"/>
</dbReference>
<dbReference type="Proteomes" id="UP000054422">
    <property type="component" value="Unassembled WGS sequence"/>
</dbReference>
<evidence type="ECO:0000259" key="1">
    <source>
        <dbReference type="Pfam" id="PF13229"/>
    </source>
</evidence>
<dbReference type="InterPro" id="IPR012334">
    <property type="entry name" value="Pectin_lyas_fold"/>
</dbReference>
<dbReference type="Gene3D" id="2.160.20.10">
    <property type="entry name" value="Single-stranded right-handed beta-helix, Pectin lyase-like"/>
    <property type="match status" value="1"/>
</dbReference>
<feature type="domain" description="Right handed beta helix" evidence="1">
    <location>
        <begin position="35"/>
        <end position="201"/>
    </location>
</feature>
<proteinExistence type="predicted"/>
<dbReference type="InterPro" id="IPR011050">
    <property type="entry name" value="Pectin_lyase_fold/virulence"/>
</dbReference>
<gene>
    <name evidence="2" type="ORF">EP47_03100</name>
</gene>
<sequence>MKNIRGSITINSDSVVLDLNEKKLRDPGSDSGSIGILLSDHSNITIKNGYFDGFWFAISGSGGKNLRILNNSFNNIKYIAINLSGSNLYVRGNYIINMDFYEPKDKINFYLVGLNIRDTSGCNILNNVVSAPSIPIEALKYRLEYIGLILSDSSKNCKIQNNIFSNFQSPKFNSIALWIASGTKDSFLHNNLILNYQYGIAGNPKDYIEQNNLLVNVGKPKWYKKFILPLFLNNY</sequence>
<dbReference type="EMBL" id="JNCF01000012">
    <property type="protein sequence ID" value="KGP63624.1"/>
    <property type="molecule type" value="Genomic_DNA"/>
</dbReference>
<evidence type="ECO:0000313" key="3">
    <source>
        <dbReference type="Proteomes" id="UP000054422"/>
    </source>
</evidence>
<accession>A0A0A2SVZ2</accession>
<organism evidence="2 3">
    <name type="scientific">Legionella norrlandica</name>
    <dbReference type="NCBI Taxonomy" id="1498499"/>
    <lineage>
        <taxon>Bacteria</taxon>
        <taxon>Pseudomonadati</taxon>
        <taxon>Pseudomonadota</taxon>
        <taxon>Gammaproteobacteria</taxon>
        <taxon>Legionellales</taxon>
        <taxon>Legionellaceae</taxon>
        <taxon>Legionella</taxon>
    </lineage>
</organism>
<dbReference type="InterPro" id="IPR039448">
    <property type="entry name" value="Beta_helix"/>
</dbReference>
<protein>
    <recommendedName>
        <fullName evidence="1">Right handed beta helix domain-containing protein</fullName>
    </recommendedName>
</protein>
<dbReference type="RefSeq" id="WP_035888189.1">
    <property type="nucleotide sequence ID" value="NZ_JNCF01000012.1"/>
</dbReference>
<dbReference type="AlphaFoldDB" id="A0A0A2SVZ2"/>
<keyword evidence="3" id="KW-1185">Reference proteome</keyword>
<comment type="caution">
    <text evidence="2">The sequence shown here is derived from an EMBL/GenBank/DDBJ whole genome shotgun (WGS) entry which is preliminary data.</text>
</comment>
<reference evidence="2 3" key="1">
    <citation type="submission" date="2014-05" db="EMBL/GenBank/DDBJ databases">
        <authorList>
            <person name="Rizzardi K."/>
            <person name="Winiecka-Krusnell J."/>
            <person name="Ramliden M."/>
            <person name="Alm E."/>
            <person name="Andersson S."/>
            <person name="Byfors S."/>
        </authorList>
    </citation>
    <scope>NUCLEOTIDE SEQUENCE [LARGE SCALE GENOMIC DNA]</scope>
    <source>
        <strain evidence="2 3">LEGN</strain>
    </source>
</reference>